<organism evidence="10 11">
    <name type="scientific">Crossiella equi</name>
    <dbReference type="NCBI Taxonomy" id="130796"/>
    <lineage>
        <taxon>Bacteria</taxon>
        <taxon>Bacillati</taxon>
        <taxon>Actinomycetota</taxon>
        <taxon>Actinomycetes</taxon>
        <taxon>Pseudonocardiales</taxon>
        <taxon>Pseudonocardiaceae</taxon>
        <taxon>Crossiella</taxon>
    </lineage>
</organism>
<evidence type="ECO:0000256" key="5">
    <source>
        <dbReference type="ARBA" id="ARBA00022827"/>
    </source>
</evidence>
<comment type="catalytic activity">
    <reaction evidence="7">
        <text>a quinone + sn-glycerol 3-phosphate = dihydroxyacetone phosphate + a quinol</text>
        <dbReference type="Rhea" id="RHEA:18977"/>
        <dbReference type="ChEBI" id="CHEBI:24646"/>
        <dbReference type="ChEBI" id="CHEBI:57597"/>
        <dbReference type="ChEBI" id="CHEBI:57642"/>
        <dbReference type="ChEBI" id="CHEBI:132124"/>
        <dbReference type="EC" id="1.1.5.3"/>
    </reaction>
</comment>
<dbReference type="InterPro" id="IPR031656">
    <property type="entry name" value="DAO_C"/>
</dbReference>
<evidence type="ECO:0000256" key="3">
    <source>
        <dbReference type="ARBA" id="ARBA00022630"/>
    </source>
</evidence>
<evidence type="ECO:0000256" key="6">
    <source>
        <dbReference type="ARBA" id="ARBA00023002"/>
    </source>
</evidence>
<dbReference type="EC" id="1.1.5.3" evidence="7"/>
<dbReference type="Pfam" id="PF16901">
    <property type="entry name" value="DAO_C"/>
    <property type="match status" value="1"/>
</dbReference>
<evidence type="ECO:0000313" key="10">
    <source>
        <dbReference type="EMBL" id="MBP2474966.1"/>
    </source>
</evidence>
<dbReference type="Gene3D" id="3.50.50.60">
    <property type="entry name" value="FAD/NAD(P)-binding domain"/>
    <property type="match status" value="1"/>
</dbReference>
<comment type="caution">
    <text evidence="10">The sequence shown here is derived from an EMBL/GenBank/DDBJ whole genome shotgun (WGS) entry which is preliminary data.</text>
</comment>
<dbReference type="PANTHER" id="PTHR11985:SF35">
    <property type="entry name" value="ANAEROBIC GLYCEROL-3-PHOSPHATE DEHYDROGENASE SUBUNIT A"/>
    <property type="match status" value="1"/>
</dbReference>
<keyword evidence="3 7" id="KW-0285">Flavoprotein</keyword>
<name>A0ABS5AF62_9PSEU</name>
<evidence type="ECO:0000313" key="11">
    <source>
        <dbReference type="Proteomes" id="UP001519363"/>
    </source>
</evidence>
<dbReference type="InterPro" id="IPR000447">
    <property type="entry name" value="G3P_DH_FAD-dep"/>
</dbReference>
<accession>A0ABS5AF62</accession>
<dbReference type="GO" id="GO:0004368">
    <property type="term" value="F:glycerol-3-phosphate dehydrogenase (quinone) activity"/>
    <property type="evidence" value="ECO:0007669"/>
    <property type="project" value="UniProtKB-EC"/>
</dbReference>
<evidence type="ECO:0000259" key="8">
    <source>
        <dbReference type="Pfam" id="PF01266"/>
    </source>
</evidence>
<dbReference type="EMBL" id="JAGIOO010000001">
    <property type="protein sequence ID" value="MBP2474966.1"/>
    <property type="molecule type" value="Genomic_DNA"/>
</dbReference>
<evidence type="ECO:0000256" key="1">
    <source>
        <dbReference type="ARBA" id="ARBA00001974"/>
    </source>
</evidence>
<dbReference type="InterPro" id="IPR038299">
    <property type="entry name" value="DAO_C_sf"/>
</dbReference>
<evidence type="ECO:0000256" key="2">
    <source>
        <dbReference type="ARBA" id="ARBA00007330"/>
    </source>
</evidence>
<evidence type="ECO:0000256" key="7">
    <source>
        <dbReference type="RuleBase" id="RU361217"/>
    </source>
</evidence>
<dbReference type="Gene3D" id="3.30.9.10">
    <property type="entry name" value="D-Amino Acid Oxidase, subunit A, domain 2"/>
    <property type="match status" value="1"/>
</dbReference>
<protein>
    <recommendedName>
        <fullName evidence="7">Glycerol-3-phosphate dehydrogenase</fullName>
        <ecNumber evidence="7">1.1.5.3</ecNumber>
    </recommendedName>
</protein>
<dbReference type="InterPro" id="IPR006076">
    <property type="entry name" value="FAD-dep_OxRdtase"/>
</dbReference>
<feature type="domain" description="FAD dependent oxidoreductase" evidence="8">
    <location>
        <begin position="35"/>
        <end position="398"/>
    </location>
</feature>
<keyword evidence="5" id="KW-0274">FAD</keyword>
<evidence type="ECO:0000259" key="9">
    <source>
        <dbReference type="Pfam" id="PF16901"/>
    </source>
</evidence>
<dbReference type="Gene3D" id="1.10.8.870">
    <property type="entry name" value="Alpha-glycerophosphate oxidase, cap domain"/>
    <property type="match status" value="1"/>
</dbReference>
<gene>
    <name evidence="10" type="ORF">JOF53_003838</name>
</gene>
<keyword evidence="4" id="KW-0319">Glycerol metabolism</keyword>
<dbReference type="Pfam" id="PF01266">
    <property type="entry name" value="DAO"/>
    <property type="match status" value="1"/>
</dbReference>
<comment type="similarity">
    <text evidence="2 7">Belongs to the FAD-dependent glycerol-3-phosphate dehydrogenase family.</text>
</comment>
<dbReference type="PROSITE" id="PS00977">
    <property type="entry name" value="FAD_G3PDH_1"/>
    <property type="match status" value="1"/>
</dbReference>
<keyword evidence="6 7" id="KW-0560">Oxidoreductase</keyword>
<feature type="domain" description="Alpha-glycerophosphate oxidase C-terminal" evidence="9">
    <location>
        <begin position="420"/>
        <end position="523"/>
    </location>
</feature>
<proteinExistence type="inferred from homology"/>
<comment type="cofactor">
    <cofactor evidence="1 7">
        <name>FAD</name>
        <dbReference type="ChEBI" id="CHEBI:57692"/>
    </cofactor>
</comment>
<dbReference type="SUPFAM" id="SSF51905">
    <property type="entry name" value="FAD/NAD(P)-binding domain"/>
    <property type="match status" value="1"/>
</dbReference>
<dbReference type="PANTHER" id="PTHR11985">
    <property type="entry name" value="GLYCEROL-3-PHOSPHATE DEHYDROGENASE"/>
    <property type="match status" value="1"/>
</dbReference>
<dbReference type="Proteomes" id="UP001519363">
    <property type="component" value="Unassembled WGS sequence"/>
</dbReference>
<evidence type="ECO:0000256" key="4">
    <source>
        <dbReference type="ARBA" id="ARBA00022798"/>
    </source>
</evidence>
<sequence length="528" mass="54392">MTVPMLPSGSLRATSLNATRRATELADLAGGRQVDLLVVGGGVTGAGVALDAAARGLSVALVEANDLGFGTSRFSSKLVHGGLRYLAHGEVALARESAVERDLLMRRTAPHLVRTLPQLIPLHRPARGAGVSRASEALFAAGLRAGDLLRRTAGTPGAVLPPPRHVPAAEALALAGGLRVAGLRGGLLGYDGQLVDDVRLVVALARTAAGFGARILTRVRVTGLTGTGAEVVDGVTGERTTIHAKAVVNATGVWAGQLVPGVRLRPSRGSHLVLAADAVGLGGTALTVPVPGERNRFALLLPQQDGRVYLGLTDEPLDGPLPEVPEVPQSDVDFLLDVANTVLATRLGPADVLGAFAGLRPLIETEGGGRTADLSRRHAVLTSPDGVVTVVGGKLTTYRRMAADAVDAAVARGGLTAGPSRTRQVPLVGAAPAEYLSTMEAPGRLVARYGAEAVRLAALVQFDRALAAEVADGLGVTCAEVVWAVRHEGALDAEDVLDRRTRIGLVPADRLRALDAVTDLVTKAREGV</sequence>
<keyword evidence="11" id="KW-1185">Reference proteome</keyword>
<dbReference type="PROSITE" id="PS00978">
    <property type="entry name" value="FAD_G3PDH_2"/>
    <property type="match status" value="1"/>
</dbReference>
<dbReference type="InterPro" id="IPR036188">
    <property type="entry name" value="FAD/NAD-bd_sf"/>
</dbReference>
<dbReference type="PRINTS" id="PR01001">
    <property type="entry name" value="FADG3PDH"/>
</dbReference>
<reference evidence="10 11" key="1">
    <citation type="submission" date="2021-03" db="EMBL/GenBank/DDBJ databases">
        <title>Sequencing the genomes of 1000 actinobacteria strains.</title>
        <authorList>
            <person name="Klenk H.-P."/>
        </authorList>
    </citation>
    <scope>NUCLEOTIDE SEQUENCE [LARGE SCALE GENOMIC DNA]</scope>
    <source>
        <strain evidence="10 11">DSM 44580</strain>
    </source>
</reference>